<evidence type="ECO:0000313" key="9">
    <source>
        <dbReference type="Proteomes" id="UP000076837"/>
    </source>
</evidence>
<evidence type="ECO:0000256" key="2">
    <source>
        <dbReference type="ARBA" id="ARBA00022692"/>
    </source>
</evidence>
<feature type="region of interest" description="Disordered" evidence="5">
    <location>
        <begin position="237"/>
        <end position="257"/>
    </location>
</feature>
<keyword evidence="7" id="KW-0732">Signal</keyword>
<dbReference type="PANTHER" id="PTHR15549">
    <property type="entry name" value="PAIRED IMMUNOGLOBULIN-LIKE TYPE 2 RECEPTOR"/>
    <property type="match status" value="1"/>
</dbReference>
<dbReference type="PANTHER" id="PTHR15549:SF27">
    <property type="entry name" value="CHITIN-BINDING TYPE-1 DOMAIN-CONTAINING PROTEIN"/>
    <property type="match status" value="1"/>
</dbReference>
<proteinExistence type="predicted"/>
<name>A0A163CU44_DIDRA</name>
<dbReference type="AlphaFoldDB" id="A0A163CU44"/>
<dbReference type="Proteomes" id="UP000076837">
    <property type="component" value="Unassembled WGS sequence"/>
</dbReference>
<dbReference type="OrthoDB" id="2019572at2759"/>
<keyword evidence="9" id="KW-1185">Reference proteome</keyword>
<sequence>MVSFTLTSALVLAATLMMASAQETSSDPFWGTVTTPSAIASPTTTIAANAMETIGCFETGTPLSNYGFYEYQSPGNCQFVCLQYGKNVLGLSNGVDCWCGDQIPALDWQVNNSTCATTCGGTDKELCGGANKLWVMLTGNTRNKVGYFSIPADSSSSAKTSSTAASTSSATTASPSPSPSKTASTNSDSKPNTAGIAAGVVVGVVGLAAIIGGVWFFLRRRRQHQAEEDYRRNAAGVNDFINGGKTGASSLNDSRIDPSFMDRRQSNGSIADNEDYSRRILKVTNV</sequence>
<keyword evidence="3 6" id="KW-1133">Transmembrane helix</keyword>
<dbReference type="GO" id="GO:0016020">
    <property type="term" value="C:membrane"/>
    <property type="evidence" value="ECO:0007669"/>
    <property type="project" value="UniProtKB-SubCell"/>
</dbReference>
<dbReference type="InterPro" id="IPR002889">
    <property type="entry name" value="WSC_carb-bd"/>
</dbReference>
<comment type="caution">
    <text evidence="8">The sequence shown here is derived from an EMBL/GenBank/DDBJ whole genome shotgun (WGS) entry which is preliminary data.</text>
</comment>
<feature type="compositionally biased region" description="Low complexity" evidence="5">
    <location>
        <begin position="154"/>
        <end position="185"/>
    </location>
</feature>
<evidence type="ECO:0000256" key="4">
    <source>
        <dbReference type="ARBA" id="ARBA00023136"/>
    </source>
</evidence>
<accession>A0A163CU44</accession>
<evidence type="ECO:0000313" key="8">
    <source>
        <dbReference type="EMBL" id="KZM22689.1"/>
    </source>
</evidence>
<dbReference type="STRING" id="5454.A0A163CU44"/>
<gene>
    <name evidence="8" type="ORF">ST47_g6285</name>
</gene>
<organism evidence="8 9">
    <name type="scientific">Didymella rabiei</name>
    <name type="common">Chickpea ascochyta blight fungus</name>
    <name type="synonym">Mycosphaerella rabiei</name>
    <dbReference type="NCBI Taxonomy" id="5454"/>
    <lineage>
        <taxon>Eukaryota</taxon>
        <taxon>Fungi</taxon>
        <taxon>Dikarya</taxon>
        <taxon>Ascomycota</taxon>
        <taxon>Pezizomycotina</taxon>
        <taxon>Dothideomycetes</taxon>
        <taxon>Pleosporomycetidae</taxon>
        <taxon>Pleosporales</taxon>
        <taxon>Pleosporineae</taxon>
        <taxon>Didymellaceae</taxon>
        <taxon>Ascochyta</taxon>
    </lineage>
</organism>
<feature type="region of interest" description="Disordered" evidence="5">
    <location>
        <begin position="152"/>
        <end position="192"/>
    </location>
</feature>
<dbReference type="GO" id="GO:0071944">
    <property type="term" value="C:cell periphery"/>
    <property type="evidence" value="ECO:0007669"/>
    <property type="project" value="UniProtKB-ARBA"/>
</dbReference>
<comment type="subcellular location">
    <subcellularLocation>
        <location evidence="1">Membrane</location>
        <topology evidence="1">Single-pass membrane protein</topology>
    </subcellularLocation>
</comment>
<protein>
    <submittedName>
        <fullName evidence="8">Uncharacterized protein</fullName>
    </submittedName>
</protein>
<evidence type="ECO:0000256" key="3">
    <source>
        <dbReference type="ARBA" id="ARBA00022989"/>
    </source>
</evidence>
<evidence type="ECO:0000256" key="5">
    <source>
        <dbReference type="SAM" id="MobiDB-lite"/>
    </source>
</evidence>
<feature type="transmembrane region" description="Helical" evidence="6">
    <location>
        <begin position="194"/>
        <end position="218"/>
    </location>
</feature>
<dbReference type="EMBL" id="JYNV01000212">
    <property type="protein sequence ID" value="KZM22689.1"/>
    <property type="molecule type" value="Genomic_DNA"/>
</dbReference>
<evidence type="ECO:0000256" key="7">
    <source>
        <dbReference type="SAM" id="SignalP"/>
    </source>
</evidence>
<dbReference type="InterPro" id="IPR051694">
    <property type="entry name" value="Immunoregulatory_rcpt-like"/>
</dbReference>
<dbReference type="Gene3D" id="1.20.5.510">
    <property type="entry name" value="Single helix bin"/>
    <property type="match status" value="1"/>
</dbReference>
<evidence type="ECO:0000256" key="1">
    <source>
        <dbReference type="ARBA" id="ARBA00004167"/>
    </source>
</evidence>
<keyword evidence="4 6" id="KW-0472">Membrane</keyword>
<feature type="chain" id="PRO_5043769471" evidence="7">
    <location>
        <begin position="22"/>
        <end position="286"/>
    </location>
</feature>
<dbReference type="Pfam" id="PF01822">
    <property type="entry name" value="WSC"/>
    <property type="match status" value="1"/>
</dbReference>
<feature type="signal peptide" evidence="7">
    <location>
        <begin position="1"/>
        <end position="21"/>
    </location>
</feature>
<reference evidence="8 9" key="1">
    <citation type="journal article" date="2016" name="Sci. Rep.">
        <title>Draft genome sequencing and secretome analysis of fungal phytopathogen Ascochyta rabiei provides insight into the necrotrophic effector repertoire.</title>
        <authorList>
            <person name="Verma S."/>
            <person name="Gazara R.K."/>
            <person name="Nizam S."/>
            <person name="Parween S."/>
            <person name="Chattopadhyay D."/>
            <person name="Verma P.K."/>
        </authorList>
    </citation>
    <scope>NUCLEOTIDE SEQUENCE [LARGE SCALE GENOMIC DNA]</scope>
    <source>
        <strain evidence="8 9">ArDII</strain>
    </source>
</reference>
<dbReference type="SMART" id="SM00321">
    <property type="entry name" value="WSC"/>
    <property type="match status" value="1"/>
</dbReference>
<evidence type="ECO:0000256" key="6">
    <source>
        <dbReference type="SAM" id="Phobius"/>
    </source>
</evidence>
<dbReference type="PROSITE" id="PS51212">
    <property type="entry name" value="WSC"/>
    <property type="match status" value="1"/>
</dbReference>
<keyword evidence="2 6" id="KW-0812">Transmembrane</keyword>